<reference evidence="2 3" key="1">
    <citation type="journal article" date="1993" name="J. Dent. Res.">
        <title>The isolation and characterization of milleri group streptococci from dental periapical abscesses.</title>
        <authorList>
            <person name="Fisher L.E."/>
            <person name="Russell R.R."/>
        </authorList>
    </citation>
    <scope>NUCLEOTIDE SEQUENCE [LARGE SCALE GENOMIC DNA]</scope>
    <source>
        <strain evidence="2 3">OUP21</strain>
    </source>
</reference>
<accession>A0A2T0G8I4</accession>
<proteinExistence type="predicted"/>
<gene>
    <name evidence="2" type="ORF">C6A27_01300</name>
</gene>
<feature type="transmembrane region" description="Helical" evidence="1">
    <location>
        <begin position="335"/>
        <end position="353"/>
    </location>
</feature>
<feature type="transmembrane region" description="Helical" evidence="1">
    <location>
        <begin position="205"/>
        <end position="222"/>
    </location>
</feature>
<dbReference type="AlphaFoldDB" id="A0A2T0G8I4"/>
<keyword evidence="1" id="KW-1133">Transmembrane helix</keyword>
<feature type="transmembrane region" description="Helical" evidence="1">
    <location>
        <begin position="36"/>
        <end position="56"/>
    </location>
</feature>
<keyword evidence="1" id="KW-0812">Transmembrane</keyword>
<evidence type="ECO:0000256" key="1">
    <source>
        <dbReference type="SAM" id="Phobius"/>
    </source>
</evidence>
<evidence type="ECO:0000313" key="3">
    <source>
        <dbReference type="Proteomes" id="UP000238573"/>
    </source>
</evidence>
<feature type="transmembrane region" description="Helical" evidence="1">
    <location>
        <begin position="101"/>
        <end position="124"/>
    </location>
</feature>
<comment type="caution">
    <text evidence="2">The sequence shown here is derived from an EMBL/GenBank/DDBJ whole genome shotgun (WGS) entry which is preliminary data.</text>
</comment>
<organism evidence="2 3">
    <name type="scientific">Streptococcus anginosus</name>
    <dbReference type="NCBI Taxonomy" id="1328"/>
    <lineage>
        <taxon>Bacteria</taxon>
        <taxon>Bacillati</taxon>
        <taxon>Bacillota</taxon>
        <taxon>Bacilli</taxon>
        <taxon>Lactobacillales</taxon>
        <taxon>Streptococcaceae</taxon>
        <taxon>Streptococcus</taxon>
        <taxon>Streptococcus anginosus group</taxon>
    </lineage>
</organism>
<evidence type="ECO:0000313" key="2">
    <source>
        <dbReference type="EMBL" id="PRT72359.1"/>
    </source>
</evidence>
<feature type="transmembrane region" description="Helical" evidence="1">
    <location>
        <begin position="229"/>
        <end position="249"/>
    </location>
</feature>
<feature type="transmembrane region" description="Helical" evidence="1">
    <location>
        <begin position="310"/>
        <end position="329"/>
    </location>
</feature>
<feature type="transmembrane region" description="Helical" evidence="1">
    <location>
        <begin position="136"/>
        <end position="154"/>
    </location>
</feature>
<dbReference type="EMBL" id="PVSZ01000003">
    <property type="protein sequence ID" value="PRT72359.1"/>
    <property type="molecule type" value="Genomic_DNA"/>
</dbReference>
<sequence>MYDTMPEQEMKETVAETLHEESKKQSIFLEPTSTPFVILFLWSLLVSILSVANPLLTNFATNLQSQNLYAGWAMAQGQIIYRNIYGTSGLLYYLMNWAGSLFMGSMLFVGLQFLALFFAGIYLFKIVYQLTAVKNTSIKILSLFYCLTLALGWGGLYSSIFAFPFVFGSLYFLMGYVTGEASDRGFIGFGALGALMFMIDPVTSLVFYLVTFLALLVYNIWAKKKARGLYQLLAILVGFSLVFYPLGYYTVLNGSFGLAISQILYPWDSLHFSGQHLLYNGLLYGGLIIGLGIVVTWVRSFSLPTNSLERFLQLFSFLASLFLVVFVFFLPDRGVFQLLPILPFFMVLVSMWLGKQSFHRGGRHSRVQKSSSAFGTYITKNAFLPLLAMIYLIGFPFVNQYVLSTGETSERISAANYIKSKSKNTDKIYAWDTTAALYQASGRLSAVPILTPSLYQGTDENQMSLVNSLKETTPTYILVNNQVSLLQDIKKQLKENYQQTDLKLNHFKLYKLK</sequence>
<keyword evidence="1" id="KW-0472">Membrane</keyword>
<dbReference type="RefSeq" id="WP_106383830.1">
    <property type="nucleotide sequence ID" value="NZ_PVSZ01000003.1"/>
</dbReference>
<feature type="transmembrane region" description="Helical" evidence="1">
    <location>
        <begin position="277"/>
        <end position="298"/>
    </location>
</feature>
<feature type="transmembrane region" description="Helical" evidence="1">
    <location>
        <begin position="374"/>
        <end position="398"/>
    </location>
</feature>
<feature type="transmembrane region" description="Helical" evidence="1">
    <location>
        <begin position="68"/>
        <end position="95"/>
    </location>
</feature>
<dbReference type="Proteomes" id="UP000238573">
    <property type="component" value="Unassembled WGS sequence"/>
</dbReference>
<name>A0A2T0G8I4_STRAP</name>
<protein>
    <submittedName>
        <fullName evidence="2">Heme transporter CcmD</fullName>
    </submittedName>
</protein>